<gene>
    <name evidence="2" type="ORF">HLVA_20160</name>
</gene>
<dbReference type="SUPFAM" id="SSF53474">
    <property type="entry name" value="alpha/beta-Hydrolases"/>
    <property type="match status" value="1"/>
</dbReference>
<dbReference type="AlphaFoldDB" id="A0AAU9DN16"/>
<evidence type="ECO:0000259" key="1">
    <source>
        <dbReference type="Pfam" id="PF12146"/>
    </source>
</evidence>
<protein>
    <recommendedName>
        <fullName evidence="1">Serine aminopeptidase S33 domain-containing protein</fullName>
    </recommendedName>
</protein>
<accession>A0AAU9DN16</accession>
<evidence type="ECO:0000313" key="2">
    <source>
        <dbReference type="EMBL" id="BDU51447.1"/>
    </source>
</evidence>
<evidence type="ECO:0000313" key="3">
    <source>
        <dbReference type="Proteomes" id="UP001321582"/>
    </source>
</evidence>
<sequence>MKKIMKNIFIGFVLIINTVSCVDMERSVLFAGNSKNSDYNFSELKIPKDSWELVKMNYGNCDNYGLYVKGKNDVYKDKIVLFFHGNGGRIDKGTQIEMANFFYENGINFFAMEYRGYGQSSGFTTTEASTYEDAQYAYNYLLTIDSGKFKDGNIIIMGHSLGSAVAIDLATKENEKSLITMSAFTDFTNELKGFTSFDIPGSWISDAKYDNINKIDKINSNVLFIHGSNDKMVSPSNSKDLFNKARGTKKLMIVEGAGHDDIGEKLDDKTKAEIIKMVSDN</sequence>
<dbReference type="RefSeq" id="WP_307904337.1">
    <property type="nucleotide sequence ID" value="NZ_AP027059.1"/>
</dbReference>
<proteinExistence type="predicted"/>
<dbReference type="KEGG" id="haby:HLVA_20160"/>
<reference evidence="2 3" key="1">
    <citation type="submission" date="2022-11" db="EMBL/GenBank/DDBJ databases">
        <title>Haliovirga abyssi gen. nov., sp. nov., a mesophilic fermentative bacterium isolated from the Iheya North hydrothermal field and the proposal of Haliovirgaceae fam. nov.</title>
        <authorList>
            <person name="Miyazaki U."/>
            <person name="Tame A."/>
            <person name="Miyazaki J."/>
            <person name="Takai K."/>
            <person name="Sawayama S."/>
            <person name="Kitajima M."/>
            <person name="Okamoto A."/>
            <person name="Nakagawa S."/>
        </authorList>
    </citation>
    <scope>NUCLEOTIDE SEQUENCE [LARGE SCALE GENOMIC DNA]</scope>
    <source>
        <strain evidence="2 3">IC12</strain>
    </source>
</reference>
<dbReference type="Proteomes" id="UP001321582">
    <property type="component" value="Chromosome"/>
</dbReference>
<dbReference type="Gene3D" id="3.40.50.1820">
    <property type="entry name" value="alpha/beta hydrolase"/>
    <property type="match status" value="1"/>
</dbReference>
<dbReference type="PANTHER" id="PTHR12277:SF81">
    <property type="entry name" value="PROTEIN ABHD13"/>
    <property type="match status" value="1"/>
</dbReference>
<dbReference type="PANTHER" id="PTHR12277">
    <property type="entry name" value="ALPHA/BETA HYDROLASE DOMAIN-CONTAINING PROTEIN"/>
    <property type="match status" value="1"/>
</dbReference>
<dbReference type="InterPro" id="IPR022742">
    <property type="entry name" value="Hydrolase_4"/>
</dbReference>
<feature type="domain" description="Serine aminopeptidase S33" evidence="1">
    <location>
        <begin position="77"/>
        <end position="189"/>
    </location>
</feature>
<dbReference type="InterPro" id="IPR029058">
    <property type="entry name" value="AB_hydrolase_fold"/>
</dbReference>
<organism evidence="2 3">
    <name type="scientific">Haliovirga abyssi</name>
    <dbReference type="NCBI Taxonomy" id="2996794"/>
    <lineage>
        <taxon>Bacteria</taxon>
        <taxon>Fusobacteriati</taxon>
        <taxon>Fusobacteriota</taxon>
        <taxon>Fusobacteriia</taxon>
        <taxon>Fusobacteriales</taxon>
        <taxon>Haliovirgaceae</taxon>
        <taxon>Haliovirga</taxon>
    </lineage>
</organism>
<dbReference type="Pfam" id="PF12146">
    <property type="entry name" value="Hydrolase_4"/>
    <property type="match status" value="1"/>
</dbReference>
<dbReference type="EMBL" id="AP027059">
    <property type="protein sequence ID" value="BDU51447.1"/>
    <property type="molecule type" value="Genomic_DNA"/>
</dbReference>
<name>A0AAU9DN16_9FUSO</name>
<keyword evidence="3" id="KW-1185">Reference proteome</keyword>